<evidence type="ECO:0000259" key="1">
    <source>
        <dbReference type="Pfam" id="PF07603"/>
    </source>
</evidence>
<dbReference type="Proteomes" id="UP000078558">
    <property type="component" value="Chromosome I"/>
</dbReference>
<keyword evidence="4" id="KW-1185">Reference proteome</keyword>
<sequence length="118" mass="12059">MGTTVTASGQCQGVPALLSLPDAGKAAASAGQGWRLPTAQELLTLVTAPGCPAPTLDAAVFPGLADLGDGIPYWSDTPADLPVPMRMHYYVDFADGRVDAHTLGFPLAVRLVRGGAGQ</sequence>
<dbReference type="EMBL" id="FLRC01000015">
    <property type="protein sequence ID" value="SBT25173.1"/>
    <property type="molecule type" value="Genomic_DNA"/>
</dbReference>
<gene>
    <name evidence="2" type="ORF">ODI_00272</name>
    <name evidence="3" type="ORF">ODI_R0865</name>
</gene>
<evidence type="ECO:0000313" key="3">
    <source>
        <dbReference type="EMBL" id="SOE47483.1"/>
    </source>
</evidence>
<dbReference type="Pfam" id="PF07603">
    <property type="entry name" value="Lcl_C"/>
    <property type="match status" value="1"/>
</dbReference>
<organism evidence="2 4">
    <name type="scientific">Orrella dioscoreae</name>
    <dbReference type="NCBI Taxonomy" id="1851544"/>
    <lineage>
        <taxon>Bacteria</taxon>
        <taxon>Pseudomonadati</taxon>
        <taxon>Pseudomonadota</taxon>
        <taxon>Betaproteobacteria</taxon>
        <taxon>Burkholderiales</taxon>
        <taxon>Alcaligenaceae</taxon>
        <taxon>Orrella</taxon>
    </lineage>
</organism>
<dbReference type="STRING" id="1851544.ODI_00272"/>
<feature type="domain" description="Lcl C-terminal" evidence="1">
    <location>
        <begin position="27"/>
        <end position="113"/>
    </location>
</feature>
<name>A0A1C3K0Y0_9BURK</name>
<dbReference type="KEGG" id="odi:ODI_R0865"/>
<evidence type="ECO:0000313" key="4">
    <source>
        <dbReference type="Proteomes" id="UP000078558"/>
    </source>
</evidence>
<evidence type="ECO:0000313" key="2">
    <source>
        <dbReference type="EMBL" id="SBT25173.1"/>
    </source>
</evidence>
<protein>
    <recommendedName>
        <fullName evidence="1">Lcl C-terminal domain-containing protein</fullName>
    </recommendedName>
</protein>
<accession>A0A1C3K0Y0</accession>
<dbReference type="AlphaFoldDB" id="A0A1C3K0Y0"/>
<dbReference type="EMBL" id="LT907988">
    <property type="protein sequence ID" value="SOE47483.1"/>
    <property type="molecule type" value="Genomic_DNA"/>
</dbReference>
<dbReference type="InterPro" id="IPR011460">
    <property type="entry name" value="Lcl_C"/>
</dbReference>
<reference evidence="3 4" key="2">
    <citation type="submission" date="2017-08" db="EMBL/GenBank/DDBJ databases">
        <authorList>
            <person name="de Groot N.N."/>
        </authorList>
    </citation>
    <scope>NUCLEOTIDE SEQUENCE [LARGE SCALE GENOMIC DNA]</scope>
    <source>
        <strain evidence="3">Orrdi1</strain>
    </source>
</reference>
<proteinExistence type="predicted"/>
<reference evidence="2 4" key="1">
    <citation type="submission" date="2016-06" db="EMBL/GenBank/DDBJ databases">
        <authorList>
            <person name="Kjaerup R.B."/>
            <person name="Dalgaard T.S."/>
            <person name="Juul-Madsen H.R."/>
        </authorList>
    </citation>
    <scope>NUCLEOTIDE SEQUENCE [LARGE SCALE GENOMIC DNA]</scope>
    <source>
        <strain evidence="2">Orrdi1</strain>
    </source>
</reference>